<accession>A0A173Z6I2</accession>
<dbReference type="Proteomes" id="UP000095384">
    <property type="component" value="Unassembled WGS sequence"/>
</dbReference>
<evidence type="ECO:0000313" key="3">
    <source>
        <dbReference type="Proteomes" id="UP000095384"/>
    </source>
</evidence>
<dbReference type="EMBL" id="QSAZ01000004">
    <property type="protein sequence ID" value="RGW88022.1"/>
    <property type="molecule type" value="Genomic_DNA"/>
</dbReference>
<organism evidence="1 3">
    <name type="scientific">Agathobacter rectalis</name>
    <dbReference type="NCBI Taxonomy" id="39491"/>
    <lineage>
        <taxon>Bacteria</taxon>
        <taxon>Bacillati</taxon>
        <taxon>Bacillota</taxon>
        <taxon>Clostridia</taxon>
        <taxon>Lachnospirales</taxon>
        <taxon>Lachnospiraceae</taxon>
        <taxon>Agathobacter</taxon>
    </lineage>
</organism>
<evidence type="ECO:0000313" key="2">
    <source>
        <dbReference type="EMBL" id="RGW88022.1"/>
    </source>
</evidence>
<evidence type="ECO:0000313" key="4">
    <source>
        <dbReference type="Proteomes" id="UP000283683"/>
    </source>
</evidence>
<reference evidence="2 4" key="2">
    <citation type="submission" date="2018-08" db="EMBL/GenBank/DDBJ databases">
        <title>A genome reference for cultivated species of the human gut microbiota.</title>
        <authorList>
            <person name="Zou Y."/>
            <person name="Xue W."/>
            <person name="Luo G."/>
        </authorList>
    </citation>
    <scope>NUCLEOTIDE SEQUENCE [LARGE SCALE GENOMIC DNA]</scope>
    <source>
        <strain evidence="2 4">AF06-19</strain>
    </source>
</reference>
<dbReference type="GO" id="GO:0003676">
    <property type="term" value="F:nucleic acid binding"/>
    <property type="evidence" value="ECO:0007669"/>
    <property type="project" value="InterPro"/>
</dbReference>
<dbReference type="EMBL" id="CYYW01000004">
    <property type="protein sequence ID" value="CUN71279.1"/>
    <property type="molecule type" value="Genomic_DNA"/>
</dbReference>
<sequence>MLENKFQANLIKELKKLFPGCIVMKNDASYIQGIPDLLILYNDKWASLECKKSASANKQPNQEYYVDQMNRMSFSRFICPENKEEVLYELQQSFQS</sequence>
<evidence type="ECO:0000313" key="1">
    <source>
        <dbReference type="EMBL" id="CUN71279.1"/>
    </source>
</evidence>
<dbReference type="RefSeq" id="WP_055223410.1">
    <property type="nucleotide sequence ID" value="NZ_CYYW01000004.1"/>
</dbReference>
<proteinExistence type="predicted"/>
<dbReference type="AlphaFoldDB" id="A0A173Z6I2"/>
<dbReference type="Gene3D" id="3.40.1350.10">
    <property type="match status" value="1"/>
</dbReference>
<reference evidence="1 3" key="1">
    <citation type="submission" date="2015-09" db="EMBL/GenBank/DDBJ databases">
        <authorList>
            <consortium name="Pathogen Informatics"/>
        </authorList>
    </citation>
    <scope>NUCLEOTIDE SEQUENCE [LARGE SCALE GENOMIC DNA]</scope>
    <source>
        <strain evidence="1 3">2789STDY5608860</strain>
    </source>
</reference>
<dbReference type="Proteomes" id="UP000283683">
    <property type="component" value="Unassembled WGS sequence"/>
</dbReference>
<evidence type="ECO:0008006" key="5">
    <source>
        <dbReference type="Google" id="ProtNLM"/>
    </source>
</evidence>
<protein>
    <recommendedName>
        <fullName evidence="5">VRR-NUC domain-containing protein</fullName>
    </recommendedName>
</protein>
<gene>
    <name evidence="2" type="ORF">DWV45_05315</name>
    <name evidence="1" type="ORF">ERS852417_00846</name>
</gene>
<name>A0A173Z6I2_9FIRM</name>
<dbReference type="InterPro" id="IPR011856">
    <property type="entry name" value="tRNA_endonuc-like_dom_sf"/>
</dbReference>